<protein>
    <submittedName>
        <fullName evidence="1">Membrane protein</fullName>
    </submittedName>
</protein>
<dbReference type="Proteomes" id="UP000033618">
    <property type="component" value="Unassembled WGS sequence"/>
</dbReference>
<organism evidence="1 2">
    <name type="scientific">Robbsia andropogonis</name>
    <dbReference type="NCBI Taxonomy" id="28092"/>
    <lineage>
        <taxon>Bacteria</taxon>
        <taxon>Pseudomonadati</taxon>
        <taxon>Pseudomonadota</taxon>
        <taxon>Betaproteobacteria</taxon>
        <taxon>Burkholderiales</taxon>
        <taxon>Burkholderiaceae</taxon>
        <taxon>Robbsia</taxon>
    </lineage>
</organism>
<dbReference type="RefSeq" id="WP_024906283.1">
    <property type="nucleotide sequence ID" value="NZ_CADFGU010000024.1"/>
</dbReference>
<accession>A0A0F5JT77</accession>
<dbReference type="PATRIC" id="fig|28092.6.peg.6357"/>
<evidence type="ECO:0000313" key="1">
    <source>
        <dbReference type="EMBL" id="KKB60840.1"/>
    </source>
</evidence>
<gene>
    <name evidence="1" type="ORF">WM40_26860</name>
</gene>
<dbReference type="OrthoDB" id="8815988at2"/>
<dbReference type="InterPro" id="IPR058522">
    <property type="entry name" value="DUF8209"/>
</dbReference>
<dbReference type="InterPro" id="IPR058064">
    <property type="entry name" value="STM2901-like"/>
</dbReference>
<dbReference type="Pfam" id="PF26636">
    <property type="entry name" value="DUF8209"/>
    <property type="match status" value="1"/>
</dbReference>
<evidence type="ECO:0000313" key="2">
    <source>
        <dbReference type="Proteomes" id="UP000033618"/>
    </source>
</evidence>
<comment type="caution">
    <text evidence="1">The sequence shown here is derived from an EMBL/GenBank/DDBJ whole genome shotgun (WGS) entry which is preliminary data.</text>
</comment>
<keyword evidence="2" id="KW-1185">Reference proteome</keyword>
<sequence length="143" mass="15857">MADLYRYGHYQALTAPQLFVVVAVEETCSDFGVTDATGVAFVLLGQNWLPTRAKPLGATKGTSVASRFFRLTLDYDFNRKILPTITAGSVKRLKIIMVKNLGVFVGRSVPVLGWAMTGVDAVRIMFRTVSRYNALVRPEDRIL</sequence>
<dbReference type="NCBIfam" id="NF045926">
    <property type="entry name" value="STM2901_fam"/>
    <property type="match status" value="1"/>
</dbReference>
<dbReference type="EMBL" id="LAQU01000171">
    <property type="protein sequence ID" value="KKB60840.1"/>
    <property type="molecule type" value="Genomic_DNA"/>
</dbReference>
<proteinExistence type="predicted"/>
<dbReference type="AlphaFoldDB" id="A0A0F5JT77"/>
<reference evidence="1 2" key="1">
    <citation type="submission" date="2015-03" db="EMBL/GenBank/DDBJ databases">
        <title>Draft Genome Sequence of Burkholderia andropogonis type strain ICMP2807, isolated from Sorghum bicolor.</title>
        <authorList>
            <person name="Lopes-Santos L."/>
            <person name="Castro D.B."/>
            <person name="Ottoboni L.M."/>
            <person name="Park D."/>
            <person name="Weirc B.S."/>
            <person name="Destefano S.A."/>
        </authorList>
    </citation>
    <scope>NUCLEOTIDE SEQUENCE [LARGE SCALE GENOMIC DNA]</scope>
    <source>
        <strain evidence="1 2">ICMP2807</strain>
    </source>
</reference>
<name>A0A0F5JT77_9BURK</name>